<gene>
    <name evidence="1" type="ORF">C1I98_35265</name>
</gene>
<dbReference type="InterPro" id="IPR036736">
    <property type="entry name" value="ACP-like_sf"/>
</dbReference>
<proteinExistence type="predicted"/>
<evidence type="ECO:0000313" key="2">
    <source>
        <dbReference type="Proteomes" id="UP000248544"/>
    </source>
</evidence>
<dbReference type="AlphaFoldDB" id="A0A2W2GD79"/>
<dbReference type="RefSeq" id="WP_111171656.1">
    <property type="nucleotide sequence ID" value="NZ_POUA01000483.1"/>
</dbReference>
<dbReference type="EMBL" id="POUA01000483">
    <property type="protein sequence ID" value="PZG24704.1"/>
    <property type="molecule type" value="Genomic_DNA"/>
</dbReference>
<keyword evidence="2" id="KW-1185">Reference proteome</keyword>
<comment type="caution">
    <text evidence="1">The sequence shown here is derived from an EMBL/GenBank/DDBJ whole genome shotgun (WGS) entry which is preliminary data.</text>
</comment>
<organism evidence="1 2">
    <name type="scientific">Spongiactinospora gelatinilytica</name>
    <dbReference type="NCBI Taxonomy" id="2666298"/>
    <lineage>
        <taxon>Bacteria</taxon>
        <taxon>Bacillati</taxon>
        <taxon>Actinomycetota</taxon>
        <taxon>Actinomycetes</taxon>
        <taxon>Streptosporangiales</taxon>
        <taxon>Streptosporangiaceae</taxon>
        <taxon>Spongiactinospora</taxon>
    </lineage>
</organism>
<name>A0A2W2GD79_9ACTN</name>
<sequence length="82" mass="9045">MDPVERLRGVFTRTLGLPEGAEVDGLEYRSIPQWDSLAHMSLVAAMEDEFDIMIDTDDVLDMSSFAKATALLVKHGVPVPAR</sequence>
<protein>
    <submittedName>
        <fullName evidence="1">Acyl carrier protein</fullName>
    </submittedName>
</protein>
<reference evidence="1 2" key="1">
    <citation type="submission" date="2018-01" db="EMBL/GenBank/DDBJ databases">
        <title>Draft genome sequence of Sphaerisporangium sp. 7K107.</title>
        <authorList>
            <person name="Sahin N."/>
            <person name="Saygin H."/>
            <person name="Ay H."/>
        </authorList>
    </citation>
    <scope>NUCLEOTIDE SEQUENCE [LARGE SCALE GENOMIC DNA]</scope>
    <source>
        <strain evidence="1 2">7K107</strain>
    </source>
</reference>
<dbReference type="Gene3D" id="1.10.1200.10">
    <property type="entry name" value="ACP-like"/>
    <property type="match status" value="1"/>
</dbReference>
<evidence type="ECO:0000313" key="1">
    <source>
        <dbReference type="EMBL" id="PZG24704.1"/>
    </source>
</evidence>
<dbReference type="Proteomes" id="UP000248544">
    <property type="component" value="Unassembled WGS sequence"/>
</dbReference>
<dbReference type="SUPFAM" id="SSF47336">
    <property type="entry name" value="ACP-like"/>
    <property type="match status" value="1"/>
</dbReference>
<accession>A0A2W2GD79</accession>